<evidence type="ECO:0000256" key="1">
    <source>
        <dbReference type="SAM" id="Coils"/>
    </source>
</evidence>
<feature type="transmembrane region" description="Helical" evidence="2">
    <location>
        <begin position="47"/>
        <end position="66"/>
    </location>
</feature>
<dbReference type="AlphaFoldDB" id="A0A7G2CK88"/>
<feature type="transmembrane region" description="Helical" evidence="2">
    <location>
        <begin position="267"/>
        <end position="292"/>
    </location>
</feature>
<feature type="transmembrane region" description="Helical" evidence="2">
    <location>
        <begin position="201"/>
        <end position="221"/>
    </location>
</feature>
<keyword evidence="2" id="KW-1133">Transmembrane helix</keyword>
<dbReference type="VEuPathDB" id="TriTrypDB:ADEAN_000773100"/>
<proteinExistence type="predicted"/>
<accession>A0A7G2CK88</accession>
<dbReference type="Proteomes" id="UP000515908">
    <property type="component" value="Chromosome 16"/>
</dbReference>
<keyword evidence="1" id="KW-0175">Coiled coil</keyword>
<evidence type="ECO:0000256" key="2">
    <source>
        <dbReference type="SAM" id="Phobius"/>
    </source>
</evidence>
<protein>
    <submittedName>
        <fullName evidence="3">Uncharacterized protein</fullName>
    </submittedName>
</protein>
<evidence type="ECO:0000313" key="3">
    <source>
        <dbReference type="EMBL" id="CAD2220216.1"/>
    </source>
</evidence>
<evidence type="ECO:0000313" key="4">
    <source>
        <dbReference type="Proteomes" id="UP000515908"/>
    </source>
</evidence>
<feature type="coiled-coil region" evidence="1">
    <location>
        <begin position="130"/>
        <end position="180"/>
    </location>
</feature>
<feature type="transmembrane region" description="Helical" evidence="2">
    <location>
        <begin position="106"/>
        <end position="128"/>
    </location>
</feature>
<sequence length="297" mass="33980">MSKKAESQKLLKSETKEKNVKFPVFYKFDEENNDFPSRTYVLLTSPTLLLSLINYLGALYALLYVVTLNATGTYMLQYKVKKAVRAVFFSAADDKLGENRKVLLDFFIALYVCWSVNHVLNVFAYHLLRYQQTEENIKMQLNLLDKLEDVVTLQEKKEEIEKQEAELEEKNVQRAKEKQRLFIKRKIVVPVFPVQQYMNTVFTFLFVTIAFCIFVHAQILHGKDPNIVKVFSLVASMLYLMVVFLVEKIAGGMNATSSYKNQKDNRFPGIGVLAVLTDLVSGVVALLVVGGVCYVLQ</sequence>
<dbReference type="EMBL" id="LR877160">
    <property type="protein sequence ID" value="CAD2220216.1"/>
    <property type="molecule type" value="Genomic_DNA"/>
</dbReference>
<keyword evidence="2" id="KW-0472">Membrane</keyword>
<feature type="transmembrane region" description="Helical" evidence="2">
    <location>
        <begin position="227"/>
        <end position="246"/>
    </location>
</feature>
<name>A0A7G2CK88_9TRYP</name>
<keyword evidence="2" id="KW-0812">Transmembrane</keyword>
<organism evidence="3 4">
    <name type="scientific">Angomonas deanei</name>
    <dbReference type="NCBI Taxonomy" id="59799"/>
    <lineage>
        <taxon>Eukaryota</taxon>
        <taxon>Discoba</taxon>
        <taxon>Euglenozoa</taxon>
        <taxon>Kinetoplastea</taxon>
        <taxon>Metakinetoplastina</taxon>
        <taxon>Trypanosomatida</taxon>
        <taxon>Trypanosomatidae</taxon>
        <taxon>Strigomonadinae</taxon>
        <taxon>Angomonas</taxon>
    </lineage>
</organism>
<gene>
    <name evidence="3" type="ORF">ADEAN_000773100</name>
</gene>
<reference evidence="3 4" key="1">
    <citation type="submission" date="2020-08" db="EMBL/GenBank/DDBJ databases">
        <authorList>
            <person name="Newling K."/>
            <person name="Davey J."/>
            <person name="Forrester S."/>
        </authorList>
    </citation>
    <scope>NUCLEOTIDE SEQUENCE [LARGE SCALE GENOMIC DNA]</scope>
    <source>
        <strain evidence="4">Crithidia deanei Carvalho (ATCC PRA-265)</strain>
    </source>
</reference>
<keyword evidence="4" id="KW-1185">Reference proteome</keyword>